<feature type="compositionally biased region" description="Polar residues" evidence="10">
    <location>
        <begin position="454"/>
        <end position="472"/>
    </location>
</feature>
<sequence length="739" mass="79317">MERQAAVVVVVAEGEGEEQGVEEQQRGSTLSRAARGAHGCGFTIITSTHPHPASALQVAPRQTLGSPIGAIGYHGAVPSTSQFFAIMDADLARELREATDQLLDVVRPQPPAFPASPHLQQLPLPAKANWTSLPPSKPPVFSPTSKLELLHSPTDVRPWQWPTPPSTATDTDAPRSPSPSAQRANREPIKIKLSADVVDDADDNLPARGLSSRIGSVIGASHSHDAPPRAMLSAFATEDEHRAASPSKLRVRTPVNDIYINQYGERVVQGKVVGRVLGGRPRPPSLTSPTLHSTSAPTTEAETSPEASRDSSLPALTRSSHTTVSDAGRNATSPPAFFLESFPNAFAPPAPPASSVPATKNRPRRSSKGGPPNMLKAPRAVAGALTLAHSDSTDDAVLVRDASFHTASEIGSPASSSSKQLSPPPPRVMASAEAEMDAAFGKVQLDAPEPARRSATSTPLLSPNQGVGTSDTTRGKLELDSFRRPTPTIELSQAKSEPVKLHANRRQARASGVVTPPAAATEEASEGHTLEHIEPPRHVRHGSASEPTSPLMSPRHMDNDDVDGADDAASLESAPSSLISLPVSTHTTSSRTPSHTSLERRRSGGSVSSPSRRRSVRRSEGDERFAREVRIRGWSEVGSQARGWVVFEIVVTTTHGTHIVAHKRFSSFVNLHRALAHEWPQHAKWLPKLPTRTTGLLSKYDARYLEKRRTALQRWLDAVMLDRVWGTAEALREWVLASD</sequence>
<dbReference type="InterPro" id="IPR037917">
    <property type="entry name" value="Ypt35_PX"/>
</dbReference>
<evidence type="ECO:0000313" key="12">
    <source>
        <dbReference type="EMBL" id="ETS64558.1"/>
    </source>
</evidence>
<feature type="region of interest" description="Disordered" evidence="10">
    <location>
        <begin position="407"/>
        <end position="430"/>
    </location>
</feature>
<dbReference type="GO" id="GO:0010008">
    <property type="term" value="C:endosome membrane"/>
    <property type="evidence" value="ECO:0007669"/>
    <property type="project" value="UniProtKB-SubCell"/>
</dbReference>
<feature type="compositionally biased region" description="Low complexity" evidence="10">
    <location>
        <begin position="513"/>
        <end position="522"/>
    </location>
</feature>
<dbReference type="AlphaFoldDB" id="W3VSE8"/>
<dbReference type="CDD" id="cd07280">
    <property type="entry name" value="PX_YPT35"/>
    <property type="match status" value="1"/>
</dbReference>
<feature type="compositionally biased region" description="Low complexity" evidence="10">
    <location>
        <begin position="408"/>
        <end position="421"/>
    </location>
</feature>
<dbReference type="Proteomes" id="UP000019462">
    <property type="component" value="Unassembled WGS sequence"/>
</dbReference>
<comment type="subcellular location">
    <subcellularLocation>
        <location evidence="2">Endosome</location>
    </subcellularLocation>
    <subcellularLocation>
        <location evidence="1">Vacuole membrane</location>
        <topology evidence="1">Peripheral membrane protein</topology>
    </subcellularLocation>
</comment>
<feature type="compositionally biased region" description="Polar residues" evidence="10">
    <location>
        <begin position="317"/>
        <end position="333"/>
    </location>
</feature>
<dbReference type="HOGENOM" id="CLU_419753_0_0_1"/>
<organism evidence="12 13">
    <name type="scientific">Moesziomyces aphidis</name>
    <name type="common">Pseudozyma aphidis</name>
    <dbReference type="NCBI Taxonomy" id="84754"/>
    <lineage>
        <taxon>Eukaryota</taxon>
        <taxon>Fungi</taxon>
        <taxon>Dikarya</taxon>
        <taxon>Basidiomycota</taxon>
        <taxon>Ustilaginomycotina</taxon>
        <taxon>Ustilaginomycetes</taxon>
        <taxon>Ustilaginales</taxon>
        <taxon>Ustilaginaceae</taxon>
        <taxon>Moesziomyces</taxon>
    </lineage>
</organism>
<evidence type="ECO:0000256" key="7">
    <source>
        <dbReference type="ARBA" id="ARBA00033728"/>
    </source>
</evidence>
<feature type="region of interest" description="Disordered" evidence="10">
    <location>
        <begin position="275"/>
        <end position="336"/>
    </location>
</feature>
<dbReference type="EMBL" id="AWNI01000005">
    <property type="protein sequence ID" value="ETS64558.1"/>
    <property type="molecule type" value="Genomic_DNA"/>
</dbReference>
<feature type="compositionally biased region" description="Polar residues" evidence="10">
    <location>
        <begin position="573"/>
        <end position="583"/>
    </location>
</feature>
<dbReference type="InterPro" id="IPR001683">
    <property type="entry name" value="PX_dom"/>
</dbReference>
<keyword evidence="6" id="KW-0472">Membrane</keyword>
<evidence type="ECO:0000256" key="10">
    <source>
        <dbReference type="SAM" id="MobiDB-lite"/>
    </source>
</evidence>
<keyword evidence="5" id="KW-0967">Endosome</keyword>
<comment type="caution">
    <text evidence="12">The sequence shown here is derived from an EMBL/GenBank/DDBJ whole genome shotgun (WGS) entry which is preliminary data.</text>
</comment>
<evidence type="ECO:0000256" key="6">
    <source>
        <dbReference type="ARBA" id="ARBA00023136"/>
    </source>
</evidence>
<keyword evidence="13" id="KW-1185">Reference proteome</keyword>
<protein>
    <recommendedName>
        <fullName evidence="8">Endosomal/vacuolar adapter protein YPT35</fullName>
    </recommendedName>
    <alternativeName>
        <fullName evidence="9">PX domain-containing protein YPT35</fullName>
    </alternativeName>
</protein>
<evidence type="ECO:0000256" key="3">
    <source>
        <dbReference type="ARBA" id="ARBA00007426"/>
    </source>
</evidence>
<comment type="function">
    <text evidence="7">Recruits the lipid transfer protein VPS13 to endosomal and vacuolar membranes.</text>
</comment>
<gene>
    <name evidence="12" type="ORF">PaG_01024</name>
</gene>
<dbReference type="SUPFAM" id="SSF64268">
    <property type="entry name" value="PX domain"/>
    <property type="match status" value="1"/>
</dbReference>
<accession>W3VSE8</accession>
<dbReference type="Pfam" id="PF00787">
    <property type="entry name" value="PX"/>
    <property type="match status" value="1"/>
</dbReference>
<evidence type="ECO:0000313" key="13">
    <source>
        <dbReference type="Proteomes" id="UP000019462"/>
    </source>
</evidence>
<evidence type="ECO:0000256" key="9">
    <source>
        <dbReference type="ARBA" id="ARBA00033785"/>
    </source>
</evidence>
<evidence type="ECO:0000256" key="5">
    <source>
        <dbReference type="ARBA" id="ARBA00022753"/>
    </source>
</evidence>
<reference evidence="12 13" key="1">
    <citation type="journal article" date="2014" name="Genome Announc.">
        <title>Genome sequence of the basidiomycetous fungus Pseudozyma aphidis DSM70725, an efficient producer of biosurfactant mannosylerythritol lipids.</title>
        <authorList>
            <person name="Lorenz S."/>
            <person name="Guenther M."/>
            <person name="Grumaz C."/>
            <person name="Rupp S."/>
            <person name="Zibek S."/>
            <person name="Sohn K."/>
        </authorList>
    </citation>
    <scope>NUCLEOTIDE SEQUENCE [LARGE SCALE GENOMIC DNA]</scope>
    <source>
        <strain evidence="13">ATCC 32657 / CBS 517.83 / DSM 70725 / JCM 10318 / NBRC 10182 / NRRL Y-7954 / St-0401</strain>
    </source>
</reference>
<feature type="compositionally biased region" description="Basic and acidic residues" evidence="10">
    <location>
        <begin position="525"/>
        <end position="537"/>
    </location>
</feature>
<dbReference type="PROSITE" id="PS50195">
    <property type="entry name" value="PX"/>
    <property type="match status" value="1"/>
</dbReference>
<evidence type="ECO:0000259" key="11">
    <source>
        <dbReference type="PROSITE" id="PS50195"/>
    </source>
</evidence>
<evidence type="ECO:0000256" key="2">
    <source>
        <dbReference type="ARBA" id="ARBA00004177"/>
    </source>
</evidence>
<evidence type="ECO:0000256" key="1">
    <source>
        <dbReference type="ARBA" id="ARBA00004148"/>
    </source>
</evidence>
<feature type="domain" description="PX" evidence="11">
    <location>
        <begin position="625"/>
        <end position="739"/>
    </location>
</feature>
<proteinExistence type="inferred from homology"/>
<feature type="region of interest" description="Disordered" evidence="10">
    <location>
        <begin position="349"/>
        <end position="376"/>
    </location>
</feature>
<feature type="region of interest" description="Disordered" evidence="10">
    <location>
        <begin position="154"/>
        <end position="195"/>
    </location>
</feature>
<feature type="compositionally biased region" description="Basic and acidic residues" evidence="10">
    <location>
        <begin position="473"/>
        <end position="483"/>
    </location>
</feature>
<dbReference type="OrthoDB" id="10254720at2759"/>
<feature type="region of interest" description="Disordered" evidence="10">
    <location>
        <begin position="448"/>
        <end position="622"/>
    </location>
</feature>
<dbReference type="GO" id="GO:0005774">
    <property type="term" value="C:vacuolar membrane"/>
    <property type="evidence" value="ECO:0007669"/>
    <property type="project" value="UniProtKB-SubCell"/>
</dbReference>
<evidence type="ECO:0000256" key="8">
    <source>
        <dbReference type="ARBA" id="ARBA00033774"/>
    </source>
</evidence>
<evidence type="ECO:0000256" key="4">
    <source>
        <dbReference type="ARBA" id="ARBA00022554"/>
    </source>
</evidence>
<name>W3VSE8_MOEAP</name>
<feature type="compositionally biased region" description="Low complexity" evidence="10">
    <location>
        <begin position="287"/>
        <end position="306"/>
    </location>
</feature>
<dbReference type="Gene3D" id="3.30.1520.10">
    <property type="entry name" value="Phox-like domain"/>
    <property type="match status" value="1"/>
</dbReference>
<dbReference type="GO" id="GO:0032266">
    <property type="term" value="F:phosphatidylinositol-3-phosphate binding"/>
    <property type="evidence" value="ECO:0007669"/>
    <property type="project" value="InterPro"/>
</dbReference>
<feature type="compositionally biased region" description="Low complexity" evidence="10">
    <location>
        <begin position="584"/>
        <end position="596"/>
    </location>
</feature>
<comment type="similarity">
    <text evidence="3">Belongs to the YPT35 family.</text>
</comment>
<dbReference type="InterPro" id="IPR036871">
    <property type="entry name" value="PX_dom_sf"/>
</dbReference>
<keyword evidence="4" id="KW-0926">Vacuole</keyword>